<dbReference type="EMBL" id="JALJOT010000009">
    <property type="protein sequence ID" value="KAK9907305.1"/>
    <property type="molecule type" value="Genomic_DNA"/>
</dbReference>
<feature type="domain" description="IFT52 GIFT" evidence="2">
    <location>
        <begin position="44"/>
        <end position="144"/>
    </location>
</feature>
<feature type="region of interest" description="Disordered" evidence="1">
    <location>
        <begin position="1"/>
        <end position="24"/>
    </location>
</feature>
<dbReference type="PANTHER" id="PTHR12969:SF7">
    <property type="entry name" value="INTRAFLAGELLAR TRANSPORT PROTEIN 52 HOMOLOG"/>
    <property type="match status" value="1"/>
</dbReference>
<evidence type="ECO:0000313" key="4">
    <source>
        <dbReference type="Proteomes" id="UP001491310"/>
    </source>
</evidence>
<organism evidence="3 4">
    <name type="scientific">Coccomyxa subellipsoidea</name>
    <dbReference type="NCBI Taxonomy" id="248742"/>
    <lineage>
        <taxon>Eukaryota</taxon>
        <taxon>Viridiplantae</taxon>
        <taxon>Chlorophyta</taxon>
        <taxon>core chlorophytes</taxon>
        <taxon>Trebouxiophyceae</taxon>
        <taxon>Trebouxiophyceae incertae sedis</taxon>
        <taxon>Coccomyxaceae</taxon>
        <taxon>Coccomyxa</taxon>
    </lineage>
</organism>
<dbReference type="PANTHER" id="PTHR12969">
    <property type="entry name" value="NGD5/OSM-6/IFT52"/>
    <property type="match status" value="1"/>
</dbReference>
<dbReference type="Proteomes" id="UP001491310">
    <property type="component" value="Unassembled WGS sequence"/>
</dbReference>
<reference evidence="3 4" key="1">
    <citation type="journal article" date="2024" name="Nat. Commun.">
        <title>Phylogenomics reveals the evolutionary origins of lichenization in chlorophyte algae.</title>
        <authorList>
            <person name="Puginier C."/>
            <person name="Libourel C."/>
            <person name="Otte J."/>
            <person name="Skaloud P."/>
            <person name="Haon M."/>
            <person name="Grisel S."/>
            <person name="Petersen M."/>
            <person name="Berrin J.G."/>
            <person name="Delaux P.M."/>
            <person name="Dal Grande F."/>
            <person name="Keller J."/>
        </authorList>
    </citation>
    <scope>NUCLEOTIDE SEQUENCE [LARGE SCALE GENOMIC DNA]</scope>
    <source>
        <strain evidence="3 4">SAG 216-7</strain>
    </source>
</reference>
<dbReference type="Pfam" id="PF23355">
    <property type="entry name" value="IFT52_GIFT"/>
    <property type="match status" value="1"/>
</dbReference>
<evidence type="ECO:0000256" key="1">
    <source>
        <dbReference type="SAM" id="MobiDB-lite"/>
    </source>
</evidence>
<comment type="caution">
    <text evidence="3">The sequence shown here is derived from an EMBL/GenBank/DDBJ whole genome shotgun (WGS) entry which is preliminary data.</text>
</comment>
<accession>A0ABR2YKE1</accession>
<gene>
    <name evidence="3" type="ORF">WJX75_001137</name>
</gene>
<dbReference type="InterPro" id="IPR039975">
    <property type="entry name" value="IFT52"/>
</dbReference>
<protein>
    <recommendedName>
        <fullName evidence="2">IFT52 GIFT domain-containing protein</fullName>
    </recommendedName>
</protein>
<dbReference type="InterPro" id="IPR055458">
    <property type="entry name" value="IFT52_GIFT"/>
</dbReference>
<evidence type="ECO:0000259" key="2">
    <source>
        <dbReference type="Pfam" id="PF23355"/>
    </source>
</evidence>
<evidence type="ECO:0000313" key="3">
    <source>
        <dbReference type="EMBL" id="KAK9907305.1"/>
    </source>
</evidence>
<keyword evidence="4" id="KW-1185">Reference proteome</keyword>
<name>A0ABR2YKE1_9CHLO</name>
<feature type="compositionally biased region" description="Polar residues" evidence="1">
    <location>
        <begin position="12"/>
        <end position="24"/>
    </location>
</feature>
<sequence length="287" mass="30163">MSVSRSGRPGTAASSVSGAAESQQHSRPRALLCCGWGHLSKPRKSGYKQLIKRLKSRFRLTVLEEGEQSLGASPMEDYSLLVVACPRQLLTASDLACVHHFVAAGGCLLVLAEAGGDAASGSNLNELLAPFSITVEHSTALQAVPGDACPHPTAACIGADGILSAVWSGEEGQGSVAVLGSSASLDDAHIATYCNAALLEWLLAWLQHEASAETAVHSAAALAALTNLGGVTLSPDTFALSEKLRPCFPKQPELPNDWTLLLDRTIYWPSIEMMQHEHYTGSSNGAH</sequence>
<proteinExistence type="predicted"/>